<dbReference type="PANTHER" id="PTHR43591">
    <property type="entry name" value="METHYLTRANSFERASE"/>
    <property type="match status" value="1"/>
</dbReference>
<dbReference type="InterPro" id="IPR013216">
    <property type="entry name" value="Methyltransf_11"/>
</dbReference>
<dbReference type="Proteomes" id="UP001602119">
    <property type="component" value="Unassembled WGS sequence"/>
</dbReference>
<dbReference type="CDD" id="cd02440">
    <property type="entry name" value="AdoMet_MTases"/>
    <property type="match status" value="1"/>
</dbReference>
<evidence type="ECO:0000313" key="2">
    <source>
        <dbReference type="EMBL" id="MFF4772795.1"/>
    </source>
</evidence>
<dbReference type="GO" id="GO:0016491">
    <property type="term" value="F:oxidoreductase activity"/>
    <property type="evidence" value="ECO:0007669"/>
    <property type="project" value="UniProtKB-KW"/>
</dbReference>
<dbReference type="Pfam" id="PF08241">
    <property type="entry name" value="Methyltransf_11"/>
    <property type="match status" value="1"/>
</dbReference>
<dbReference type="InterPro" id="IPR029063">
    <property type="entry name" value="SAM-dependent_MTases_sf"/>
</dbReference>
<feature type="domain" description="Methyltransferase type 11" evidence="1">
    <location>
        <begin position="97"/>
        <end position="188"/>
    </location>
</feature>
<dbReference type="GO" id="GO:0008168">
    <property type="term" value="F:methyltransferase activity"/>
    <property type="evidence" value="ECO:0007669"/>
    <property type="project" value="UniProtKB-KW"/>
</dbReference>
<keyword evidence="3" id="KW-1185">Reference proteome</keyword>
<keyword evidence="2" id="KW-0560">Oxidoreductase</keyword>
<evidence type="ECO:0000313" key="3">
    <source>
        <dbReference type="Proteomes" id="UP001602119"/>
    </source>
</evidence>
<sequence>MIYEHPLAYLIGVEGMALLRSFTGEFDRDFVDARIAEVRRLLDDEVLADAAVEVARVDTTEGYRIWSATYDGPNGLFDIDEPVVGRILDEIPVGVALDAACGTGRVAASLVKRGHQVLGVDGSPDMLIRARARVPEGEFLLGDLHRLPVPDDAVDLVVCSLALTHVPSLEPVLAEFARVLRPGGHVLISDMHPEGVARGFVPTLRRADGKPGRITSYHHSIGDYLRAGLSAGLQVRRCEEPRVPKTGDTRPVETPSTSEAIEVWDVWPWCLTELVPEAALAAGGDVPAMVIWLFQSPPLDH</sequence>
<dbReference type="RefSeq" id="WP_387341245.1">
    <property type="nucleotide sequence ID" value="NZ_JBIAXI010000004.1"/>
</dbReference>
<proteinExistence type="predicted"/>
<dbReference type="Gene3D" id="3.40.50.150">
    <property type="entry name" value="Vaccinia Virus protein VP39"/>
    <property type="match status" value="1"/>
</dbReference>
<gene>
    <name evidence="2" type="ORF">ACFY05_08045</name>
</gene>
<protein>
    <submittedName>
        <fullName evidence="2">Class I SAM-dependent methyltransferase</fullName>
        <ecNumber evidence="2">2.1.1.-</ecNumber>
    </submittedName>
</protein>
<comment type="caution">
    <text evidence="2">The sequence shown here is derived from an EMBL/GenBank/DDBJ whole genome shotgun (WGS) entry which is preliminary data.</text>
</comment>
<organism evidence="2 3">
    <name type="scientific">Microtetraspora fusca</name>
    <dbReference type="NCBI Taxonomy" id="1997"/>
    <lineage>
        <taxon>Bacteria</taxon>
        <taxon>Bacillati</taxon>
        <taxon>Actinomycetota</taxon>
        <taxon>Actinomycetes</taxon>
        <taxon>Streptosporangiales</taxon>
        <taxon>Streptosporangiaceae</taxon>
        <taxon>Microtetraspora</taxon>
    </lineage>
</organism>
<keyword evidence="2" id="KW-0489">Methyltransferase</keyword>
<keyword evidence="2" id="KW-0808">Transferase</keyword>
<reference evidence="2 3" key="1">
    <citation type="submission" date="2024-10" db="EMBL/GenBank/DDBJ databases">
        <title>The Natural Products Discovery Center: Release of the First 8490 Sequenced Strains for Exploring Actinobacteria Biosynthetic Diversity.</title>
        <authorList>
            <person name="Kalkreuter E."/>
            <person name="Kautsar S.A."/>
            <person name="Yang D."/>
            <person name="Bader C.D."/>
            <person name="Teijaro C.N."/>
            <person name="Fluegel L."/>
            <person name="Davis C.M."/>
            <person name="Simpson J.R."/>
            <person name="Lauterbach L."/>
            <person name="Steele A.D."/>
            <person name="Gui C."/>
            <person name="Meng S."/>
            <person name="Li G."/>
            <person name="Viehrig K."/>
            <person name="Ye F."/>
            <person name="Su P."/>
            <person name="Kiefer A.F."/>
            <person name="Nichols A."/>
            <person name="Cepeda A.J."/>
            <person name="Yan W."/>
            <person name="Fan B."/>
            <person name="Jiang Y."/>
            <person name="Adhikari A."/>
            <person name="Zheng C.-J."/>
            <person name="Schuster L."/>
            <person name="Cowan T.M."/>
            <person name="Smanski M.J."/>
            <person name="Chevrette M.G."/>
            <person name="De Carvalho L.P.S."/>
            <person name="Shen B."/>
        </authorList>
    </citation>
    <scope>NUCLEOTIDE SEQUENCE [LARGE SCALE GENOMIC DNA]</scope>
    <source>
        <strain evidence="2 3">NPDC001281</strain>
    </source>
</reference>
<dbReference type="SUPFAM" id="SSF53335">
    <property type="entry name" value="S-adenosyl-L-methionine-dependent methyltransferases"/>
    <property type="match status" value="1"/>
</dbReference>
<dbReference type="GO" id="GO:0032259">
    <property type="term" value="P:methylation"/>
    <property type="evidence" value="ECO:0007669"/>
    <property type="project" value="UniProtKB-KW"/>
</dbReference>
<dbReference type="EC" id="2.1.1.-" evidence="2"/>
<name>A0ABW6V0Q4_MICFU</name>
<accession>A0ABW6V0Q4</accession>
<dbReference type="EMBL" id="JBIAXI010000004">
    <property type="protein sequence ID" value="MFF4772795.1"/>
    <property type="molecule type" value="Genomic_DNA"/>
</dbReference>
<evidence type="ECO:0000259" key="1">
    <source>
        <dbReference type="Pfam" id="PF08241"/>
    </source>
</evidence>